<evidence type="ECO:0000313" key="2">
    <source>
        <dbReference type="Proteomes" id="UP000887578"/>
    </source>
</evidence>
<dbReference type="InterPro" id="IPR002562">
    <property type="entry name" value="3'-5'_exonuclease_dom"/>
</dbReference>
<sequence>MVKMEENDEWSNEDSHTSRYVLDKKYNVYTIVSPKALNDFAEECLVNERPGTIGLDCEAGIYHAEREEELKKYGLLRNSSQKVTVLQLATCNWLCIIDVKVLFQREDMTDEKWKEFFEQLFHPETTIVGFATNNDIRYLYARFTFLRKMLQNHRRIFCLSKLSTSIRKNKDAFKVAFDGKSFDNNGGIAGLADVILEIKMDKKYQKMDWAARPLSVEQKYYAVKDALVPYLIQKEIFYRIQSDFEFDKAVEIMNNGHLDMSIISIYL</sequence>
<dbReference type="GO" id="GO:0006139">
    <property type="term" value="P:nucleobase-containing compound metabolic process"/>
    <property type="evidence" value="ECO:0007669"/>
    <property type="project" value="InterPro"/>
</dbReference>
<keyword evidence="2" id="KW-1185">Reference proteome</keyword>
<dbReference type="PANTHER" id="PTHR47765">
    <property type="entry name" value="3'-5' EXONUCLEASE DOMAIN-CONTAINING PROTEIN"/>
    <property type="match status" value="1"/>
</dbReference>
<dbReference type="GO" id="GO:0003676">
    <property type="term" value="F:nucleic acid binding"/>
    <property type="evidence" value="ECO:0007669"/>
    <property type="project" value="InterPro"/>
</dbReference>
<dbReference type="SUPFAM" id="SSF53098">
    <property type="entry name" value="Ribonuclease H-like"/>
    <property type="match status" value="1"/>
</dbReference>
<feature type="domain" description="3'-5' exonuclease" evidence="1">
    <location>
        <begin position="79"/>
        <end position="236"/>
    </location>
</feature>
<reference evidence="3" key="1">
    <citation type="submission" date="2022-11" db="UniProtKB">
        <authorList>
            <consortium name="WormBaseParasite"/>
        </authorList>
    </citation>
    <scope>IDENTIFICATION</scope>
</reference>
<dbReference type="InterPro" id="IPR036397">
    <property type="entry name" value="RNaseH_sf"/>
</dbReference>
<protein>
    <submittedName>
        <fullName evidence="3">3'-5' exonuclease domain-containing protein</fullName>
    </submittedName>
</protein>
<organism evidence="2 3">
    <name type="scientific">Panagrolaimus davidi</name>
    <dbReference type="NCBI Taxonomy" id="227884"/>
    <lineage>
        <taxon>Eukaryota</taxon>
        <taxon>Metazoa</taxon>
        <taxon>Ecdysozoa</taxon>
        <taxon>Nematoda</taxon>
        <taxon>Chromadorea</taxon>
        <taxon>Rhabditida</taxon>
        <taxon>Tylenchina</taxon>
        <taxon>Panagrolaimomorpha</taxon>
        <taxon>Panagrolaimoidea</taxon>
        <taxon>Panagrolaimidae</taxon>
        <taxon>Panagrolaimus</taxon>
    </lineage>
</organism>
<proteinExistence type="predicted"/>
<dbReference type="PANTHER" id="PTHR47765:SF2">
    <property type="entry name" value="EXONUCLEASE MUT-7 HOMOLOG"/>
    <property type="match status" value="1"/>
</dbReference>
<accession>A0A914R3A3</accession>
<dbReference type="WBParaSite" id="PDA_v2.g5927.t1">
    <property type="protein sequence ID" value="PDA_v2.g5927.t1"/>
    <property type="gene ID" value="PDA_v2.g5927"/>
</dbReference>
<name>A0A914R3A3_9BILA</name>
<dbReference type="GO" id="GO:0008408">
    <property type="term" value="F:3'-5' exonuclease activity"/>
    <property type="evidence" value="ECO:0007669"/>
    <property type="project" value="InterPro"/>
</dbReference>
<dbReference type="Gene3D" id="3.30.420.10">
    <property type="entry name" value="Ribonuclease H-like superfamily/Ribonuclease H"/>
    <property type="match status" value="1"/>
</dbReference>
<evidence type="ECO:0000313" key="3">
    <source>
        <dbReference type="WBParaSite" id="PDA_v2.g5927.t1"/>
    </source>
</evidence>
<dbReference type="Proteomes" id="UP000887578">
    <property type="component" value="Unplaced"/>
</dbReference>
<dbReference type="AlphaFoldDB" id="A0A914R3A3"/>
<dbReference type="Pfam" id="PF01612">
    <property type="entry name" value="DNA_pol_A_exo1"/>
    <property type="match status" value="1"/>
</dbReference>
<dbReference type="InterPro" id="IPR052408">
    <property type="entry name" value="Exonuclease_MUT-7-like"/>
</dbReference>
<evidence type="ECO:0000259" key="1">
    <source>
        <dbReference type="Pfam" id="PF01612"/>
    </source>
</evidence>
<dbReference type="InterPro" id="IPR012337">
    <property type="entry name" value="RNaseH-like_sf"/>
</dbReference>